<proteinExistence type="predicted"/>
<organism evidence="1 2">
    <name type="scientific">Pseudomonas phage psageK4e</name>
    <dbReference type="NCBI Taxonomy" id="2875723"/>
    <lineage>
        <taxon>Viruses</taxon>
        <taxon>Duplodnaviria</taxon>
        <taxon>Heunggongvirae</taxon>
        <taxon>Uroviricota</taxon>
        <taxon>Caudoviricetes</taxon>
        <taxon>Vandenendeviridae</taxon>
        <taxon>Gorskivirinae</taxon>
        <taxon>Otagovirus</taxon>
        <taxon>Otagovirus psagek4e</taxon>
    </lineage>
</organism>
<protein>
    <submittedName>
        <fullName evidence="1">Uncharacterized protein</fullName>
    </submittedName>
</protein>
<reference evidence="1 2" key="1">
    <citation type="submission" date="2021-08" db="EMBL/GenBank/DDBJ databases">
        <authorList>
            <person name="Martino G."/>
            <person name="Holtappels D."/>
            <person name="Wagemans J."/>
            <person name="Lavigne R."/>
            <person name="Turina M."/>
            <person name="Ciuffo M."/>
        </authorList>
    </citation>
    <scope>NUCLEOTIDE SEQUENCE [LARGE SCALE GENOMIC DNA]</scope>
</reference>
<gene>
    <name evidence="1" type="ORF">psageK4e_175</name>
</gene>
<evidence type="ECO:0000313" key="1">
    <source>
        <dbReference type="EMBL" id="UAW53623.1"/>
    </source>
</evidence>
<dbReference type="Proteomes" id="UP000828763">
    <property type="component" value="Segment"/>
</dbReference>
<dbReference type="EMBL" id="MZ868713">
    <property type="protein sequence ID" value="UAW53623.1"/>
    <property type="molecule type" value="Genomic_DNA"/>
</dbReference>
<name>A0AAE8XMP5_9CAUD</name>
<sequence length="39" mass="4566">MKWRTLLAICWAASSTGIKSSSTDFYRFLDRFSQPKIPR</sequence>
<accession>A0AAE8XMP5</accession>
<evidence type="ECO:0000313" key="2">
    <source>
        <dbReference type="Proteomes" id="UP000828763"/>
    </source>
</evidence>
<keyword evidence="2" id="KW-1185">Reference proteome</keyword>